<keyword evidence="6 7" id="KW-0472">Membrane</keyword>
<dbReference type="NCBIfam" id="NF011712">
    <property type="entry name" value="PRK15133.1"/>
    <property type="match status" value="1"/>
</dbReference>
<dbReference type="Pfam" id="PF00528">
    <property type="entry name" value="BPD_transp_1"/>
    <property type="match status" value="1"/>
</dbReference>
<feature type="region of interest" description="Disordered" evidence="8">
    <location>
        <begin position="53"/>
        <end position="76"/>
    </location>
</feature>
<dbReference type="CDD" id="cd06261">
    <property type="entry name" value="TM_PBP2"/>
    <property type="match status" value="1"/>
</dbReference>
<evidence type="ECO:0000256" key="8">
    <source>
        <dbReference type="SAM" id="MobiDB-lite"/>
    </source>
</evidence>
<name>A0ABT3R5L5_9HYPH</name>
<feature type="transmembrane region" description="Helical" evidence="7">
    <location>
        <begin position="333"/>
        <end position="354"/>
    </location>
</feature>
<comment type="caution">
    <text evidence="10">The sequence shown here is derived from an EMBL/GenBank/DDBJ whole genome shotgun (WGS) entry which is preliminary data.</text>
</comment>
<dbReference type="PANTHER" id="PTHR30465">
    <property type="entry name" value="INNER MEMBRANE ABC TRANSPORTER"/>
    <property type="match status" value="1"/>
</dbReference>
<organism evidence="10 11">
    <name type="scientific">Roseibium salinum</name>
    <dbReference type="NCBI Taxonomy" id="1604349"/>
    <lineage>
        <taxon>Bacteria</taxon>
        <taxon>Pseudomonadati</taxon>
        <taxon>Pseudomonadota</taxon>
        <taxon>Alphaproteobacteria</taxon>
        <taxon>Hyphomicrobiales</taxon>
        <taxon>Stappiaceae</taxon>
        <taxon>Roseibium</taxon>
    </lineage>
</organism>
<dbReference type="RefSeq" id="WP_265964445.1">
    <property type="nucleotide sequence ID" value="NZ_JAPEVI010000003.1"/>
</dbReference>
<evidence type="ECO:0000313" key="11">
    <source>
        <dbReference type="Proteomes" id="UP001300261"/>
    </source>
</evidence>
<evidence type="ECO:0000256" key="4">
    <source>
        <dbReference type="ARBA" id="ARBA00022692"/>
    </source>
</evidence>
<feature type="transmembrane region" description="Helical" evidence="7">
    <location>
        <begin position="141"/>
        <end position="162"/>
    </location>
</feature>
<gene>
    <name evidence="10" type="ORF">ON753_19045</name>
</gene>
<feature type="transmembrane region" description="Helical" evidence="7">
    <location>
        <begin position="9"/>
        <end position="30"/>
    </location>
</feature>
<dbReference type="InterPro" id="IPR035906">
    <property type="entry name" value="MetI-like_sf"/>
</dbReference>
<sequence length="372" mass="40836">MGAYILRRILLMIPTLVGIMAINFAIIQFAPGGPIERVIAQLQGTDVSATSRIGGGGGDMGGAGNDASGGSGGGAGVTSKYRGAQGLDPEFIKELEVQFGFDKPPLERFLNMLWDYARFDFGESYFRDVKILDLIGEKLPVSISLGIWMTLISYLISIPLGIRKAVSDGSRFDIWTSGVIIVAYAIPGFLFAVLLIVLFAGGSFWDLFPLRGLVSDNWEELSWPARIVDYFWHLALPLTAMALSAFATLTLLTKNSFLDEIRKQYVITARAKGLTDRQVLYGHVFRNAMLIVVAGFPGAFISSFFAGALLIEQIFSLDGLGLLGFESVINRDYAVVFATLYIFSLMGLLVNLISDLTYMWIDPRIDFESREV</sequence>
<dbReference type="Gene3D" id="1.10.3720.10">
    <property type="entry name" value="MetI-like"/>
    <property type="match status" value="1"/>
</dbReference>
<keyword evidence="11" id="KW-1185">Reference proteome</keyword>
<feature type="domain" description="ABC transmembrane type-1" evidence="9">
    <location>
        <begin position="139"/>
        <end position="354"/>
    </location>
</feature>
<keyword evidence="2 7" id="KW-0813">Transport</keyword>
<evidence type="ECO:0000256" key="7">
    <source>
        <dbReference type="RuleBase" id="RU363032"/>
    </source>
</evidence>
<evidence type="ECO:0000256" key="2">
    <source>
        <dbReference type="ARBA" id="ARBA00022448"/>
    </source>
</evidence>
<dbReference type="InterPro" id="IPR000515">
    <property type="entry name" value="MetI-like"/>
</dbReference>
<feature type="transmembrane region" description="Helical" evidence="7">
    <location>
        <begin position="288"/>
        <end position="311"/>
    </location>
</feature>
<dbReference type="Proteomes" id="UP001300261">
    <property type="component" value="Unassembled WGS sequence"/>
</dbReference>
<comment type="subcellular location">
    <subcellularLocation>
        <location evidence="1 7">Cell membrane</location>
        <topology evidence="1 7">Multi-pass membrane protein</topology>
    </subcellularLocation>
</comment>
<keyword evidence="4 7" id="KW-0812">Transmembrane</keyword>
<reference evidence="10 11" key="1">
    <citation type="journal article" date="2016" name="Int. J. Syst. Evol. Microbiol.">
        <title>Labrenzia salina sp. nov., isolated from the rhizosphere of the halophyte Arthrocnemum macrostachyum.</title>
        <authorList>
            <person name="Camacho M."/>
            <person name="Redondo-Gomez S."/>
            <person name="Rodriguez-Llorente I."/>
            <person name="Rohde M."/>
            <person name="Sproer C."/>
            <person name="Schumann P."/>
            <person name="Klenk H.P."/>
            <person name="Montero-Calasanz M.D.C."/>
        </authorList>
    </citation>
    <scope>NUCLEOTIDE SEQUENCE [LARGE SCALE GENOMIC DNA]</scope>
    <source>
        <strain evidence="10 11">DSM 29163</strain>
    </source>
</reference>
<dbReference type="PANTHER" id="PTHR30465:SF66">
    <property type="entry name" value="INNER MEMBRANE ABC TRANSPORTER PERMEASE PROTEIN YEJB"/>
    <property type="match status" value="1"/>
</dbReference>
<proteinExistence type="inferred from homology"/>
<feature type="transmembrane region" description="Helical" evidence="7">
    <location>
        <begin position="230"/>
        <end position="253"/>
    </location>
</feature>
<keyword evidence="3" id="KW-1003">Cell membrane</keyword>
<evidence type="ECO:0000259" key="9">
    <source>
        <dbReference type="PROSITE" id="PS50928"/>
    </source>
</evidence>
<dbReference type="PROSITE" id="PS50928">
    <property type="entry name" value="ABC_TM1"/>
    <property type="match status" value="1"/>
</dbReference>
<evidence type="ECO:0000256" key="5">
    <source>
        <dbReference type="ARBA" id="ARBA00022989"/>
    </source>
</evidence>
<feature type="transmembrane region" description="Helical" evidence="7">
    <location>
        <begin position="174"/>
        <end position="200"/>
    </location>
</feature>
<evidence type="ECO:0000256" key="1">
    <source>
        <dbReference type="ARBA" id="ARBA00004651"/>
    </source>
</evidence>
<evidence type="ECO:0000256" key="3">
    <source>
        <dbReference type="ARBA" id="ARBA00022475"/>
    </source>
</evidence>
<comment type="similarity">
    <text evidence="7">Belongs to the binding-protein-dependent transport system permease family.</text>
</comment>
<protein>
    <submittedName>
        <fullName evidence="10">Microcin C ABC transporter permease YejB</fullName>
    </submittedName>
</protein>
<dbReference type="SUPFAM" id="SSF161098">
    <property type="entry name" value="MetI-like"/>
    <property type="match status" value="1"/>
</dbReference>
<evidence type="ECO:0000256" key="6">
    <source>
        <dbReference type="ARBA" id="ARBA00023136"/>
    </source>
</evidence>
<dbReference type="EMBL" id="JAPEVI010000003">
    <property type="protein sequence ID" value="MCX2724442.1"/>
    <property type="molecule type" value="Genomic_DNA"/>
</dbReference>
<accession>A0ABT3R5L5</accession>
<keyword evidence="5 7" id="KW-1133">Transmembrane helix</keyword>
<evidence type="ECO:0000313" key="10">
    <source>
        <dbReference type="EMBL" id="MCX2724442.1"/>
    </source>
</evidence>